<dbReference type="EMBL" id="CP061839">
    <property type="protein sequence ID" value="QOW59763.1"/>
    <property type="molecule type" value="Genomic_DNA"/>
</dbReference>
<dbReference type="GeneID" id="301090461"/>
<evidence type="ECO:0000256" key="1">
    <source>
        <dbReference type="SAM" id="MobiDB-lite"/>
    </source>
</evidence>
<feature type="region of interest" description="Disordered" evidence="1">
    <location>
        <begin position="31"/>
        <end position="66"/>
    </location>
</feature>
<reference evidence="3 4" key="1">
    <citation type="submission" date="2020-09" db="EMBL/GenBank/DDBJ databases">
        <title>Characterization of Treponema spp. from bovine digital dermatitis in Korea.</title>
        <authorList>
            <person name="Espiritu H.M."/>
            <person name="Cho Y.I."/>
            <person name="Mamuad L."/>
        </authorList>
    </citation>
    <scope>NUCLEOTIDE SEQUENCE [LARGE SCALE GENOMIC DNA]</scope>
    <source>
        <strain evidence="3 4">KS1</strain>
    </source>
</reference>
<name>A0A7S6WMB2_9SPIR</name>
<dbReference type="AlphaFoldDB" id="A0A7S6WMB2"/>
<evidence type="ECO:0000313" key="4">
    <source>
        <dbReference type="Proteomes" id="UP000593915"/>
    </source>
</evidence>
<evidence type="ECO:0008006" key="5">
    <source>
        <dbReference type="Google" id="ProtNLM"/>
    </source>
</evidence>
<protein>
    <recommendedName>
        <fullName evidence="5">Lipoprotein</fullName>
    </recommendedName>
</protein>
<evidence type="ECO:0000256" key="2">
    <source>
        <dbReference type="SAM" id="SignalP"/>
    </source>
</evidence>
<dbReference type="RefSeq" id="WP_020965743.1">
    <property type="nucleotide sequence ID" value="NZ_CP061839.1"/>
</dbReference>
<organism evidence="3 4">
    <name type="scientific">Treponema pedis</name>
    <dbReference type="NCBI Taxonomy" id="409322"/>
    <lineage>
        <taxon>Bacteria</taxon>
        <taxon>Pseudomonadati</taxon>
        <taxon>Spirochaetota</taxon>
        <taxon>Spirochaetia</taxon>
        <taxon>Spirochaetales</taxon>
        <taxon>Treponemataceae</taxon>
        <taxon>Treponema</taxon>
    </lineage>
</organism>
<evidence type="ECO:0000313" key="3">
    <source>
        <dbReference type="EMBL" id="QOW59763.1"/>
    </source>
</evidence>
<keyword evidence="2" id="KW-0732">Signal</keyword>
<sequence length="237" mass="27451">MKIKKNIFFILYFLFFSFCFSENAGDKNFTESSESGSAVSESKIENSEKKDGLNDDGASEDKKDKRNKKASEDFYSLQNSGLTACYGERWFFEQFDENGNAIISVLYEKDKLIEKRSYTYNDGYKAAAEIVLSDKIIKIKYNKKGFELENEVYTPESELTEKTVNVYNGKDLLVKTVFIKDETERSSEFSYNINGKRISQTDFLDGKKLSFIEYKNDKKIIHLFEDGKEIKILEESI</sequence>
<feature type="compositionally biased region" description="Low complexity" evidence="1">
    <location>
        <begin position="31"/>
        <end position="41"/>
    </location>
</feature>
<accession>A0A7S6WMB2</accession>
<feature type="chain" id="PRO_5032870742" description="Lipoprotein" evidence="2">
    <location>
        <begin position="25"/>
        <end position="237"/>
    </location>
</feature>
<proteinExistence type="predicted"/>
<feature type="compositionally biased region" description="Basic and acidic residues" evidence="1">
    <location>
        <begin position="42"/>
        <end position="66"/>
    </location>
</feature>
<feature type="signal peptide" evidence="2">
    <location>
        <begin position="1"/>
        <end position="24"/>
    </location>
</feature>
<gene>
    <name evidence="3" type="ORF">IFE08_07715</name>
</gene>
<dbReference type="Proteomes" id="UP000593915">
    <property type="component" value="Chromosome"/>
</dbReference>